<dbReference type="PANTHER" id="PTHR44360:SF1">
    <property type="entry name" value="DNAJ HOMOLOG SUBFAMILY B MEMBER 9"/>
    <property type="match status" value="1"/>
</dbReference>
<dbReference type="Proteomes" id="UP000515908">
    <property type="component" value="Chromosome 07"/>
</dbReference>
<feature type="compositionally biased region" description="Low complexity" evidence="2">
    <location>
        <begin position="251"/>
        <end position="262"/>
    </location>
</feature>
<dbReference type="GO" id="GO:0051787">
    <property type="term" value="F:misfolded protein binding"/>
    <property type="evidence" value="ECO:0007669"/>
    <property type="project" value="TreeGrafter"/>
</dbReference>
<dbReference type="SUPFAM" id="SSF46565">
    <property type="entry name" value="Chaperone J-domain"/>
    <property type="match status" value="1"/>
</dbReference>
<feature type="compositionally biased region" description="Polar residues" evidence="2">
    <location>
        <begin position="192"/>
        <end position="206"/>
    </location>
</feature>
<dbReference type="VEuPathDB" id="TriTrypDB:ADEAN_000408900"/>
<dbReference type="PRINTS" id="PR00625">
    <property type="entry name" value="JDOMAIN"/>
</dbReference>
<proteinExistence type="predicted"/>
<keyword evidence="5" id="KW-1185">Reference proteome</keyword>
<evidence type="ECO:0000259" key="3">
    <source>
        <dbReference type="PROSITE" id="PS50076"/>
    </source>
</evidence>
<dbReference type="GO" id="GO:0036503">
    <property type="term" value="P:ERAD pathway"/>
    <property type="evidence" value="ECO:0007669"/>
    <property type="project" value="TreeGrafter"/>
</dbReference>
<dbReference type="OrthoDB" id="442087at2759"/>
<dbReference type="InterPro" id="IPR051948">
    <property type="entry name" value="Hsp70_co-chaperone_J-domain"/>
</dbReference>
<keyword evidence="1" id="KW-0143">Chaperone</keyword>
<name>A0A7G2CCG1_9TRYP</name>
<dbReference type="CDD" id="cd06257">
    <property type="entry name" value="DnaJ"/>
    <property type="match status" value="1"/>
</dbReference>
<dbReference type="PROSITE" id="PS50076">
    <property type="entry name" value="DNAJ_2"/>
    <property type="match status" value="1"/>
</dbReference>
<dbReference type="GO" id="GO:0005783">
    <property type="term" value="C:endoplasmic reticulum"/>
    <property type="evidence" value="ECO:0007669"/>
    <property type="project" value="TreeGrafter"/>
</dbReference>
<dbReference type="InterPro" id="IPR001623">
    <property type="entry name" value="DnaJ_domain"/>
</dbReference>
<reference evidence="4 5" key="1">
    <citation type="submission" date="2020-08" db="EMBL/GenBank/DDBJ databases">
        <authorList>
            <person name="Newling K."/>
            <person name="Davey J."/>
            <person name="Forrester S."/>
        </authorList>
    </citation>
    <scope>NUCLEOTIDE SEQUENCE [LARGE SCALE GENOMIC DNA]</scope>
    <source>
        <strain evidence="5">Crithidia deanei Carvalho (ATCC PRA-265)</strain>
    </source>
</reference>
<dbReference type="GO" id="GO:0051087">
    <property type="term" value="F:protein-folding chaperone binding"/>
    <property type="evidence" value="ECO:0007669"/>
    <property type="project" value="TreeGrafter"/>
</dbReference>
<dbReference type="AlphaFoldDB" id="A0A7G2CCG1"/>
<dbReference type="SMART" id="SM00271">
    <property type="entry name" value="DnaJ"/>
    <property type="match status" value="1"/>
</dbReference>
<feature type="domain" description="J" evidence="3">
    <location>
        <begin position="4"/>
        <end position="68"/>
    </location>
</feature>
<protein>
    <submittedName>
        <fullName evidence="4">DnaJ domain containing protein, putative</fullName>
    </submittedName>
</protein>
<feature type="compositionally biased region" description="Basic and acidic residues" evidence="2">
    <location>
        <begin position="108"/>
        <end position="119"/>
    </location>
</feature>
<evidence type="ECO:0000313" key="4">
    <source>
        <dbReference type="EMBL" id="CAD2216627.1"/>
    </source>
</evidence>
<sequence>MFKDYYAILGVSANASADEIRSAFRTLALQYHPDKTLSAPPTVNYTAIQEAYDVLSDIGRRYLYDMSYAEYVREMELRAAEAERYALEAEMQATIAREKERDRIVQQQQLEREKTHPELDTTLPLFTMDQQPYKKPTRQEPKGKPPVARRAKVPPPPVISSAPPSNLTSPRGEKQGSLSCSNDPLEAPGGSFVSTLSGVDSPSGDSQARRKSKSLPPPTRLKRFTPRSSNSTQKDNHNTTLPSISMTKTVSLSLSEMLSQSSAKPKKPKEKPKTQEYYEKRAIEKTLRAFFSPDASRSDVSSH</sequence>
<dbReference type="InterPro" id="IPR018253">
    <property type="entry name" value="DnaJ_domain_CS"/>
</dbReference>
<dbReference type="EMBL" id="LR877151">
    <property type="protein sequence ID" value="CAD2216627.1"/>
    <property type="molecule type" value="Genomic_DNA"/>
</dbReference>
<dbReference type="PANTHER" id="PTHR44360">
    <property type="entry name" value="DNAJ HOMOLOG SUBFAMILY B MEMBER 9"/>
    <property type="match status" value="1"/>
</dbReference>
<dbReference type="PROSITE" id="PS00636">
    <property type="entry name" value="DNAJ_1"/>
    <property type="match status" value="1"/>
</dbReference>
<organism evidence="4 5">
    <name type="scientific">Angomonas deanei</name>
    <dbReference type="NCBI Taxonomy" id="59799"/>
    <lineage>
        <taxon>Eukaryota</taxon>
        <taxon>Discoba</taxon>
        <taxon>Euglenozoa</taxon>
        <taxon>Kinetoplastea</taxon>
        <taxon>Metakinetoplastina</taxon>
        <taxon>Trypanosomatida</taxon>
        <taxon>Trypanosomatidae</taxon>
        <taxon>Strigomonadinae</taxon>
        <taxon>Angomonas</taxon>
    </lineage>
</organism>
<feature type="region of interest" description="Disordered" evidence="2">
    <location>
        <begin position="108"/>
        <end position="276"/>
    </location>
</feature>
<evidence type="ECO:0000313" key="5">
    <source>
        <dbReference type="Proteomes" id="UP000515908"/>
    </source>
</evidence>
<dbReference type="InterPro" id="IPR036869">
    <property type="entry name" value="J_dom_sf"/>
</dbReference>
<evidence type="ECO:0000256" key="1">
    <source>
        <dbReference type="ARBA" id="ARBA00023186"/>
    </source>
</evidence>
<dbReference type="Pfam" id="PF00226">
    <property type="entry name" value="DnaJ"/>
    <property type="match status" value="1"/>
</dbReference>
<gene>
    <name evidence="4" type="ORF">ADEAN_000408900</name>
</gene>
<dbReference type="Gene3D" id="1.10.287.110">
    <property type="entry name" value="DnaJ domain"/>
    <property type="match status" value="1"/>
</dbReference>
<evidence type="ECO:0000256" key="2">
    <source>
        <dbReference type="SAM" id="MobiDB-lite"/>
    </source>
</evidence>
<accession>A0A7G2CCG1</accession>
<feature type="compositionally biased region" description="Polar residues" evidence="2">
    <location>
        <begin position="226"/>
        <end position="250"/>
    </location>
</feature>